<dbReference type="AlphaFoldDB" id="A0A2G1BV66"/>
<comment type="caution">
    <text evidence="4">The sequence shown here is derived from an EMBL/GenBank/DDBJ whole genome shotgun (WGS) entry which is preliminary data.</text>
</comment>
<feature type="transmembrane region" description="Helical" evidence="1">
    <location>
        <begin position="7"/>
        <end position="26"/>
    </location>
</feature>
<feature type="domain" description="AsmA" evidence="2">
    <location>
        <begin position="1"/>
        <end position="656"/>
    </location>
</feature>
<dbReference type="EMBL" id="PDUU01000004">
    <property type="protein sequence ID" value="PHN97874.1"/>
    <property type="molecule type" value="Genomic_DNA"/>
</dbReference>
<dbReference type="Proteomes" id="UP000222163">
    <property type="component" value="Unassembled WGS sequence"/>
</dbReference>
<gene>
    <name evidence="4" type="ORF">CSC81_05535</name>
    <name evidence="3" type="ORF">Q8W23_00300</name>
</gene>
<keyword evidence="1" id="KW-1133">Transmembrane helix</keyword>
<dbReference type="InterPro" id="IPR007844">
    <property type="entry name" value="AsmA"/>
</dbReference>
<evidence type="ECO:0000256" key="1">
    <source>
        <dbReference type="SAM" id="Phobius"/>
    </source>
</evidence>
<reference evidence="3 6" key="3">
    <citation type="submission" date="2023-07" db="EMBL/GenBank/DDBJ databases">
        <title>Genome content predicts the carbon catabolic preferences of heterotrophic bacteria.</title>
        <authorList>
            <person name="Gralka M."/>
        </authorList>
    </citation>
    <scope>NUCLEOTIDE SEQUENCE [LARGE SCALE GENOMIC DNA]</scope>
    <source>
        <strain evidence="3 6">4G03</strain>
    </source>
</reference>
<accession>A0A2G1BV66</accession>
<evidence type="ECO:0000313" key="6">
    <source>
        <dbReference type="Proteomes" id="UP001242342"/>
    </source>
</evidence>
<evidence type="ECO:0000313" key="5">
    <source>
        <dbReference type="Proteomes" id="UP000222163"/>
    </source>
</evidence>
<keyword evidence="1" id="KW-0812">Transmembrane</keyword>
<keyword evidence="1" id="KW-0472">Membrane</keyword>
<organism evidence="4 5">
    <name type="scientific">Tenacibaculum discolor</name>
    <dbReference type="NCBI Taxonomy" id="361581"/>
    <lineage>
        <taxon>Bacteria</taxon>
        <taxon>Pseudomonadati</taxon>
        <taxon>Bacteroidota</taxon>
        <taxon>Flavobacteriia</taxon>
        <taxon>Flavobacteriales</taxon>
        <taxon>Flavobacteriaceae</taxon>
        <taxon>Tenacibaculum</taxon>
    </lineage>
</organism>
<reference evidence="4" key="2">
    <citation type="submission" date="2017-10" db="EMBL/GenBank/DDBJ databases">
        <authorList>
            <person name="Enke T.N."/>
            <person name="Cordero O.X."/>
        </authorList>
    </citation>
    <scope>NUCLEOTIDE SEQUENCE</scope>
    <source>
        <strain evidence="4">4G03</strain>
    </source>
</reference>
<evidence type="ECO:0000313" key="3">
    <source>
        <dbReference type="EMBL" id="MDP2539906.1"/>
    </source>
</evidence>
<keyword evidence="6" id="KW-1185">Reference proteome</keyword>
<dbReference type="InterPro" id="IPR052894">
    <property type="entry name" value="AsmA-related"/>
</dbReference>
<name>A0A2G1BV66_9FLAO</name>
<dbReference type="EMBL" id="JAUYVU010000001">
    <property type="protein sequence ID" value="MDP2539906.1"/>
    <property type="molecule type" value="Genomic_DNA"/>
</dbReference>
<proteinExistence type="predicted"/>
<sequence>MKKIYKILLGIVVFFFILLVSIPLLFQDKVMNLVKTTINNNVNAKVDFSDSSLSLLRNFPNASVQLSNLTVINNTPFEGDTLVYAKEVNLALKLTELFKASSEQLNIKSFTIDDALVNVLVDKKGNANYDIAKSSETEEIKDEEPSTFGLSINSYAINNATIKYNDKQGKLNLELTELNHSGSGDFSQSNTELDTQTSTLVSFGMDGNSYAKNQKIELDAILGMDLTNMKFSFLKNEAKLNNLPLVFDGFVQINEKNQEVDINFKTPSSDFKNFLGLIPEAYTKSIAGVSTTGNFSVDGKVNGIIDDKHIPKLDISMKSNNASFKYPDLPKSVQNINIDAQIKNTTGKTENTFVTINGLSFKIDQDTFSGKGNIYNLTTNPKVNASLKGVLNLANINKAYPIDLENELSGVLKADLRTEFDMKAIENNTLSRIKNNGKMEVSDFVFSSKDVVNPLHIKNTIVNFTPGTVSLTKFDATTGKSDLNATGTLKNLLGFLLSGKKLRGNFKLNSNTFYVSDFMQENPEAVENKESDSTKDTPSESLKIPAFLDCTVSANAKTVHYDNLTLKNVTGTLLLKDEKAILQNMNAGIFNGQIALNGEVNTQKEKPTFDMKLGIKSFDIAQSFTSLDLLQSLSPIAGAMNGKLNSDIDLAGSLNDDFTPNLASVSGKALAELLTTSINPQKTKALSLLNDKLSFMDLSKLDLSDIKTHLSFKEGKVVVKPFDLKYNDIGITVGGSHGFDKTMNYNVTLNVPAKYLGNEAQGLLSKLSAKEQQNITVPVTASIAGNMTNPSVKTDLSSSVTKLSQQLVQQQKDKLVNNAIGGLLGNKKKDSTSTTNKKEETVKKVTDVLGGLFGKKKKKQQKDTVK</sequence>
<protein>
    <submittedName>
        <fullName evidence="4">AsmA family protein</fullName>
    </submittedName>
    <submittedName>
        <fullName evidence="3">AsmA-like C-terminal region-containing protein</fullName>
    </submittedName>
</protein>
<dbReference type="Pfam" id="PF05170">
    <property type="entry name" value="AsmA"/>
    <property type="match status" value="1"/>
</dbReference>
<evidence type="ECO:0000259" key="2">
    <source>
        <dbReference type="Pfam" id="PF05170"/>
    </source>
</evidence>
<dbReference type="RefSeq" id="WP_099214782.1">
    <property type="nucleotide sequence ID" value="NZ_JAUYVU010000001.1"/>
</dbReference>
<dbReference type="Proteomes" id="UP001242342">
    <property type="component" value="Unassembled WGS sequence"/>
</dbReference>
<dbReference type="PANTHER" id="PTHR30441">
    <property type="entry name" value="DUF748 DOMAIN-CONTAINING PROTEIN"/>
    <property type="match status" value="1"/>
</dbReference>
<dbReference type="PANTHER" id="PTHR30441:SF8">
    <property type="entry name" value="DUF748 DOMAIN-CONTAINING PROTEIN"/>
    <property type="match status" value="1"/>
</dbReference>
<dbReference type="GO" id="GO:0090313">
    <property type="term" value="P:regulation of protein targeting to membrane"/>
    <property type="evidence" value="ECO:0007669"/>
    <property type="project" value="TreeGrafter"/>
</dbReference>
<dbReference type="GO" id="GO:0005886">
    <property type="term" value="C:plasma membrane"/>
    <property type="evidence" value="ECO:0007669"/>
    <property type="project" value="TreeGrafter"/>
</dbReference>
<evidence type="ECO:0000313" key="4">
    <source>
        <dbReference type="EMBL" id="PHN97874.1"/>
    </source>
</evidence>
<reference evidence="4 5" key="1">
    <citation type="journal article" date="2016" name="Nat. Commun.">
        <title>Microbial interactions lead to rapid micro-scale successions on model marine particles.</title>
        <authorList>
            <person name="Datta M.S."/>
            <person name="Sliwerska E."/>
            <person name="Gore J."/>
            <person name="Polz M.F."/>
            <person name="Cordero O.X."/>
        </authorList>
    </citation>
    <scope>NUCLEOTIDE SEQUENCE [LARGE SCALE GENOMIC DNA]</scope>
    <source>
        <strain evidence="4 5">4G03</strain>
    </source>
</reference>